<evidence type="ECO:0000259" key="1">
    <source>
        <dbReference type="Pfam" id="PF01738"/>
    </source>
</evidence>
<dbReference type="OrthoDB" id="3208682at2"/>
<dbReference type="PANTHER" id="PTHR46623:SF6">
    <property type="entry name" value="ALPHA_BETA-HYDROLASES SUPERFAMILY PROTEIN"/>
    <property type="match status" value="1"/>
</dbReference>
<evidence type="ECO:0000313" key="3">
    <source>
        <dbReference type="Proteomes" id="UP000008363"/>
    </source>
</evidence>
<accession>K6V431</accession>
<dbReference type="PANTHER" id="PTHR46623">
    <property type="entry name" value="CARBOXYMETHYLENEBUTENOLIDASE-RELATED"/>
    <property type="match status" value="1"/>
</dbReference>
<dbReference type="EMBL" id="BAHC01000118">
    <property type="protein sequence ID" value="GAB90848.1"/>
    <property type="molecule type" value="Genomic_DNA"/>
</dbReference>
<evidence type="ECO:0000313" key="2">
    <source>
        <dbReference type="EMBL" id="GAB90848.1"/>
    </source>
</evidence>
<organism evidence="2 3">
    <name type="scientific">Gordonia rhizosphera NBRC 16068</name>
    <dbReference type="NCBI Taxonomy" id="1108045"/>
    <lineage>
        <taxon>Bacteria</taxon>
        <taxon>Bacillati</taxon>
        <taxon>Actinomycetota</taxon>
        <taxon>Actinomycetes</taxon>
        <taxon>Mycobacteriales</taxon>
        <taxon>Gordoniaceae</taxon>
        <taxon>Gordonia</taxon>
    </lineage>
</organism>
<sequence>MPTVEIPNPDGPVPAYLAVPDGPGPWPGVVVVHDAVGMTPDLRRQADWLAGAGLLAVAPDLFHYGRRLRCVVASMRAMVAGRGRAFDEIDAARAWLADRDDCTGRIGVIGFCLGGGFAVLLAASGDYQAASINYGNVPDGADDLFAGACPVVASFGARDRSMRGDPERLRHALEHNGIPHDVHVYPDAGHAFLNDHPRGEMPLWAVLPARFARADYHDPSATHARRRIEEFFAEHLGSNPPT</sequence>
<dbReference type="RefSeq" id="WP_006333956.1">
    <property type="nucleotide sequence ID" value="NZ_BAHC01000118.1"/>
</dbReference>
<name>K6V431_9ACTN</name>
<comment type="caution">
    <text evidence="2">The sequence shown here is derived from an EMBL/GenBank/DDBJ whole genome shotgun (WGS) entry which is preliminary data.</text>
</comment>
<dbReference type="STRING" id="1108045.GORHZ_118_00650"/>
<dbReference type="GO" id="GO:0016787">
    <property type="term" value="F:hydrolase activity"/>
    <property type="evidence" value="ECO:0007669"/>
    <property type="project" value="InterPro"/>
</dbReference>
<protein>
    <submittedName>
        <fullName evidence="2">Putative carboxymethylenebutenolidase</fullName>
    </submittedName>
</protein>
<dbReference type="AlphaFoldDB" id="K6V431"/>
<proteinExistence type="predicted"/>
<dbReference type="InterPro" id="IPR002925">
    <property type="entry name" value="Dienelactn_hydro"/>
</dbReference>
<reference evidence="2 3" key="1">
    <citation type="submission" date="2012-08" db="EMBL/GenBank/DDBJ databases">
        <title>Whole genome shotgun sequence of Gordonia rhizosphera NBRC 16068.</title>
        <authorList>
            <person name="Takarada H."/>
            <person name="Isaki S."/>
            <person name="Hosoyama A."/>
            <person name="Tsuchikane K."/>
            <person name="Katsumata H."/>
            <person name="Baba S."/>
            <person name="Ohji S."/>
            <person name="Yamazaki S."/>
            <person name="Fujita N."/>
        </authorList>
    </citation>
    <scope>NUCLEOTIDE SEQUENCE [LARGE SCALE GENOMIC DNA]</scope>
    <source>
        <strain evidence="2 3">NBRC 16068</strain>
    </source>
</reference>
<dbReference type="Gene3D" id="3.40.50.1820">
    <property type="entry name" value="alpha/beta hydrolase"/>
    <property type="match status" value="1"/>
</dbReference>
<dbReference type="Proteomes" id="UP000008363">
    <property type="component" value="Unassembled WGS sequence"/>
</dbReference>
<feature type="domain" description="Dienelactone hydrolase" evidence="1">
    <location>
        <begin position="14"/>
        <end position="235"/>
    </location>
</feature>
<dbReference type="Pfam" id="PF01738">
    <property type="entry name" value="DLH"/>
    <property type="match status" value="1"/>
</dbReference>
<dbReference type="SUPFAM" id="SSF53474">
    <property type="entry name" value="alpha/beta-Hydrolases"/>
    <property type="match status" value="1"/>
</dbReference>
<keyword evidence="3" id="KW-1185">Reference proteome</keyword>
<dbReference type="InterPro" id="IPR051049">
    <property type="entry name" value="Dienelactone_hydrolase-like"/>
</dbReference>
<gene>
    <name evidence="2" type="ORF">GORHZ_118_00650</name>
</gene>
<dbReference type="InterPro" id="IPR029058">
    <property type="entry name" value="AB_hydrolase_fold"/>
</dbReference>
<dbReference type="eggNOG" id="COG0412">
    <property type="taxonomic scope" value="Bacteria"/>
</dbReference>